<sequence>MSASVGVNFTLKVVINKEENKVLFAEVDGNFADVLITVMTLPLGTIVRLLANHFADQAPRIGSLSTLYQGLSNLESRHFCSATGKQILLNARNSLAPLCKELKLNLDDSKPTKCFICGEWCYDVVMNRDDLKCKYEDLFREIILKSSKIKPADNSGGVFTKETATFLITDDLQVVPNLAGVCIQILNNLGIRDTNELEERTVPVGLKEIMELLKASLFSRTPLTDVIMHKSRVDSTNIVISQLRSSLPHITEDSTTKKMILKAIIRKSTNKVLLAQADEDFIDFLFSLLTIPLGRAVCLLGSNTCLGSADNLYRSIANLDTERYLNTENLKSALLKPQLPPEYLSKNQIFSHTEVMSNHYNGSNMNFVDLNRKSGYVKGPAMFMVTDDLVVTPSSAISSLSLIKNLKIPFSDVEELRFEIGMEEALNILKSSFTSTSALTDGLKPILKRQLKQEK</sequence>
<accession>A0AAV6WLJ1</accession>
<keyword evidence="2" id="KW-1185">Reference proteome</keyword>
<dbReference type="PANTHER" id="PTHR33103:SF27">
    <property type="entry name" value="OS04G0594700 PROTEIN"/>
    <property type="match status" value="1"/>
</dbReference>
<reference evidence="1" key="1">
    <citation type="submission" date="2019-10" db="EMBL/GenBank/DDBJ databases">
        <authorList>
            <person name="Zhang R."/>
            <person name="Pan Y."/>
            <person name="Wang J."/>
            <person name="Ma R."/>
            <person name="Yu S."/>
        </authorList>
    </citation>
    <scope>NUCLEOTIDE SEQUENCE</scope>
    <source>
        <strain evidence="1">LA-IB0</strain>
        <tissue evidence="1">Leaf</tissue>
    </source>
</reference>
<gene>
    <name evidence="1" type="ORF">BUALT_Bualt15G0040200</name>
</gene>
<organism evidence="1 2">
    <name type="scientific">Buddleja alternifolia</name>
    <dbReference type="NCBI Taxonomy" id="168488"/>
    <lineage>
        <taxon>Eukaryota</taxon>
        <taxon>Viridiplantae</taxon>
        <taxon>Streptophyta</taxon>
        <taxon>Embryophyta</taxon>
        <taxon>Tracheophyta</taxon>
        <taxon>Spermatophyta</taxon>
        <taxon>Magnoliopsida</taxon>
        <taxon>eudicotyledons</taxon>
        <taxon>Gunneridae</taxon>
        <taxon>Pentapetalae</taxon>
        <taxon>asterids</taxon>
        <taxon>lamiids</taxon>
        <taxon>Lamiales</taxon>
        <taxon>Scrophulariaceae</taxon>
        <taxon>Buddlejeae</taxon>
        <taxon>Buddleja</taxon>
    </lineage>
</organism>
<dbReference type="Pfam" id="PF05056">
    <property type="entry name" value="DUF674"/>
    <property type="match status" value="1"/>
</dbReference>
<evidence type="ECO:0000313" key="1">
    <source>
        <dbReference type="EMBL" id="KAG8368387.1"/>
    </source>
</evidence>
<protein>
    <submittedName>
        <fullName evidence="1">Uncharacterized protein</fullName>
    </submittedName>
</protein>
<name>A0AAV6WLJ1_9LAMI</name>
<comment type="caution">
    <text evidence="1">The sequence shown here is derived from an EMBL/GenBank/DDBJ whole genome shotgun (WGS) entry which is preliminary data.</text>
</comment>
<dbReference type="EMBL" id="WHWC01000015">
    <property type="protein sequence ID" value="KAG8368387.1"/>
    <property type="molecule type" value="Genomic_DNA"/>
</dbReference>
<dbReference type="InterPro" id="IPR007750">
    <property type="entry name" value="DUF674"/>
</dbReference>
<dbReference type="PANTHER" id="PTHR33103">
    <property type="entry name" value="OS01G0153900 PROTEIN"/>
    <property type="match status" value="1"/>
</dbReference>
<proteinExistence type="predicted"/>
<dbReference type="AlphaFoldDB" id="A0AAV6WLJ1"/>
<dbReference type="Proteomes" id="UP000826271">
    <property type="component" value="Unassembled WGS sequence"/>
</dbReference>
<evidence type="ECO:0000313" key="2">
    <source>
        <dbReference type="Proteomes" id="UP000826271"/>
    </source>
</evidence>